<evidence type="ECO:0000313" key="9">
    <source>
        <dbReference type="Proteomes" id="UP000593580"/>
    </source>
</evidence>
<feature type="binding site" evidence="6">
    <location>
        <position position="64"/>
    </location>
    <ligand>
        <name>substrate</name>
    </ligand>
</feature>
<comment type="catalytic activity">
    <reaction evidence="6">
        <text>acetate + ATP = acetyl phosphate + ADP</text>
        <dbReference type="Rhea" id="RHEA:11352"/>
        <dbReference type="ChEBI" id="CHEBI:22191"/>
        <dbReference type="ChEBI" id="CHEBI:30089"/>
        <dbReference type="ChEBI" id="CHEBI:30616"/>
        <dbReference type="ChEBI" id="CHEBI:456216"/>
        <dbReference type="EC" id="2.7.2.1"/>
    </reaction>
</comment>
<evidence type="ECO:0000256" key="2">
    <source>
        <dbReference type="ARBA" id="ARBA00022679"/>
    </source>
</evidence>
<dbReference type="CDD" id="cd24010">
    <property type="entry name" value="ASKHA_NBD_AcK_PK"/>
    <property type="match status" value="1"/>
</dbReference>
<feature type="binding site" evidence="6">
    <location>
        <position position="14"/>
    </location>
    <ligand>
        <name>ATP</name>
        <dbReference type="ChEBI" id="CHEBI:30616"/>
    </ligand>
</feature>
<dbReference type="InterPro" id="IPR043129">
    <property type="entry name" value="ATPase_NBD"/>
</dbReference>
<feature type="site" description="Transition state stabilizer" evidence="6">
    <location>
        <position position="153"/>
    </location>
</feature>
<keyword evidence="5 6" id="KW-0067">ATP-binding</keyword>
<evidence type="ECO:0000256" key="5">
    <source>
        <dbReference type="ARBA" id="ARBA00022840"/>
    </source>
</evidence>
<comment type="subunit">
    <text evidence="6">Homodimer.</text>
</comment>
<evidence type="ECO:0000256" key="3">
    <source>
        <dbReference type="ARBA" id="ARBA00022741"/>
    </source>
</evidence>
<dbReference type="PRINTS" id="PR00471">
    <property type="entry name" value="ACETATEKNASE"/>
</dbReference>
<protein>
    <recommendedName>
        <fullName evidence="6">Acetate kinase</fullName>
        <ecNumber evidence="6">2.7.2.1</ecNumber>
    </recommendedName>
    <alternativeName>
        <fullName evidence="6">Acetokinase</fullName>
    </alternativeName>
</protein>
<keyword evidence="4 6" id="KW-0418">Kinase</keyword>
<sequence>MKIAVINSGSSSLKFKLFAMPSKKLLQEKEIQKIGEDDSGIASHAEALDALDMDLAEIDAVGHRVVHGGEKLQKSCLIDTSVMKTIESLIPLAPLHNPANIEGIQAMKEKMPDIPQMAVFDTAFHATLPEEAFVYALPYKLYAKHEIRRYGFHGTSHSYLTKEAAKLLDKPVDEVNLITLHLGNGASACAVKNGKSIDTSMGFTPLEGLVMGTRCGDIDPDIALFLQRELGLSTKEVDTLLNKESGLKGICGENDLREILLREDERANLALKIMVRRIQKYIGSYMVLLENVDAIVFSGGIGEHSAYVREQVMQNSVIENIKSLVIETNEELEIANECYRILKNEDI</sequence>
<feature type="binding site" evidence="6">
    <location>
        <position position="7"/>
    </location>
    <ligand>
        <name>Mg(2+)</name>
        <dbReference type="ChEBI" id="CHEBI:18420"/>
    </ligand>
</feature>
<gene>
    <name evidence="6" type="primary">ackA</name>
    <name evidence="8" type="ORF">FM071_02510</name>
</gene>
<comment type="cofactor">
    <cofactor evidence="6">
        <name>Mg(2+)</name>
        <dbReference type="ChEBI" id="CHEBI:18420"/>
    </cofactor>
    <cofactor evidence="6">
        <name>Mn(2+)</name>
        <dbReference type="ChEBI" id="CHEBI:29035"/>
    </cofactor>
    <text evidence="6">Mg(2+). Can also accept Mn(2+).</text>
</comment>
<dbReference type="InterPro" id="IPR004372">
    <property type="entry name" value="Ac/propionate_kinase"/>
</dbReference>
<comment type="similarity">
    <text evidence="1 6 7">Belongs to the acetokinase family.</text>
</comment>
<dbReference type="EC" id="2.7.2.1" evidence="6"/>
<organism evidence="8 9">
    <name type="scientific">Sulfurimonas paralvinellae</name>
    <dbReference type="NCBI Taxonomy" id="317658"/>
    <lineage>
        <taxon>Bacteria</taxon>
        <taxon>Pseudomonadati</taxon>
        <taxon>Campylobacterota</taxon>
        <taxon>Epsilonproteobacteria</taxon>
        <taxon>Campylobacterales</taxon>
        <taxon>Sulfurimonadaceae</taxon>
        <taxon>Sulfurimonas</taxon>
    </lineage>
</organism>
<proteinExistence type="inferred from homology"/>
<comment type="subcellular location">
    <subcellularLocation>
        <location evidence="6">Cytoplasm</location>
    </subcellularLocation>
</comment>
<dbReference type="Proteomes" id="UP000593580">
    <property type="component" value="Chromosome"/>
</dbReference>
<feature type="binding site" evidence="6">
    <location>
        <begin position="300"/>
        <end position="304"/>
    </location>
    <ligand>
        <name>ATP</name>
        <dbReference type="ChEBI" id="CHEBI:30616"/>
    </ligand>
</feature>
<evidence type="ECO:0000256" key="1">
    <source>
        <dbReference type="ARBA" id="ARBA00008748"/>
    </source>
</evidence>
<dbReference type="GO" id="GO:0008776">
    <property type="term" value="F:acetate kinase activity"/>
    <property type="evidence" value="ECO:0007669"/>
    <property type="project" value="UniProtKB-UniRule"/>
</dbReference>
<dbReference type="RefSeq" id="WP_193111469.1">
    <property type="nucleotide sequence ID" value="NZ_CP041406.1"/>
</dbReference>
<keyword evidence="9" id="KW-1185">Reference proteome</keyword>
<dbReference type="GO" id="GO:0006085">
    <property type="term" value="P:acetyl-CoA biosynthetic process"/>
    <property type="evidence" value="ECO:0007669"/>
    <property type="project" value="UniProtKB-UniRule"/>
</dbReference>
<reference evidence="8 9" key="1">
    <citation type="submission" date="2019-07" db="EMBL/GenBank/DDBJ databases">
        <title>Sulfurimonas paralvinellae sp. nov., a novel mesophilic, hydrogen- and sulfur-oxidizing chemolithoautotroph within the Epsilonproteo- bacteria isolated from a deep-sea hydrothermal vent polychaete nest, reclassification of Thiomicrospira denitrificans as Sulfurimonas denitrificans comb. nov. and emended description of the genus Sulfurimonas.</title>
        <authorList>
            <person name="Wang S."/>
            <person name="Jiang L."/>
            <person name="Shao Z."/>
        </authorList>
    </citation>
    <scope>NUCLEOTIDE SEQUENCE [LARGE SCALE GENOMIC DNA]</scope>
    <source>
        <strain evidence="8 9">GO25</strain>
    </source>
</reference>
<dbReference type="PANTHER" id="PTHR21060:SF15">
    <property type="entry name" value="ACETATE KINASE-RELATED"/>
    <property type="match status" value="1"/>
</dbReference>
<evidence type="ECO:0000256" key="7">
    <source>
        <dbReference type="RuleBase" id="RU003835"/>
    </source>
</evidence>
<keyword evidence="2 6" id="KW-0808">Transferase</keyword>
<dbReference type="KEGG" id="spal:FM071_02510"/>
<dbReference type="UniPathway" id="UPA00340">
    <property type="reaction ID" value="UER00458"/>
</dbReference>
<dbReference type="NCBIfam" id="TIGR00016">
    <property type="entry name" value="ackA"/>
    <property type="match status" value="1"/>
</dbReference>
<evidence type="ECO:0000256" key="4">
    <source>
        <dbReference type="ARBA" id="ARBA00022777"/>
    </source>
</evidence>
<comment type="function">
    <text evidence="6">Catalyzes the formation of acetyl phosphate from acetate and ATP. Can also catalyze the reverse reaction.</text>
</comment>
<evidence type="ECO:0000256" key="6">
    <source>
        <dbReference type="HAMAP-Rule" id="MF_00020"/>
    </source>
</evidence>
<accession>A0A7M1B661</accession>
<name>A0A7M1B661_9BACT</name>
<feature type="binding site" evidence="6">
    <location>
        <begin position="181"/>
        <end position="185"/>
    </location>
    <ligand>
        <name>ATP</name>
        <dbReference type="ChEBI" id="CHEBI:30616"/>
    </ligand>
</feature>
<dbReference type="SUPFAM" id="SSF53067">
    <property type="entry name" value="Actin-like ATPase domain"/>
    <property type="match status" value="2"/>
</dbReference>
<keyword evidence="6" id="KW-0460">Magnesium</keyword>
<dbReference type="PANTHER" id="PTHR21060">
    <property type="entry name" value="ACETATE KINASE"/>
    <property type="match status" value="1"/>
</dbReference>
<evidence type="ECO:0000313" key="8">
    <source>
        <dbReference type="EMBL" id="QOP45217.1"/>
    </source>
</evidence>
<dbReference type="AlphaFoldDB" id="A0A7M1B661"/>
<dbReference type="Pfam" id="PF00871">
    <property type="entry name" value="Acetate_kinase"/>
    <property type="match status" value="1"/>
</dbReference>
<dbReference type="GO" id="GO:0006083">
    <property type="term" value="P:acetate metabolic process"/>
    <property type="evidence" value="ECO:0007669"/>
    <property type="project" value="TreeGrafter"/>
</dbReference>
<feature type="binding site" evidence="6">
    <location>
        <begin position="255"/>
        <end position="257"/>
    </location>
    <ligand>
        <name>ATP</name>
        <dbReference type="ChEBI" id="CHEBI:30616"/>
    </ligand>
</feature>
<dbReference type="GO" id="GO:0000287">
    <property type="term" value="F:magnesium ion binding"/>
    <property type="evidence" value="ECO:0007669"/>
    <property type="project" value="UniProtKB-UniRule"/>
</dbReference>
<dbReference type="Gene3D" id="3.30.420.40">
    <property type="match status" value="2"/>
</dbReference>
<comment type="pathway">
    <text evidence="6">Metabolic intermediate biosynthesis; acetyl-CoA biosynthesis; acetyl-CoA from acetate: step 1/2.</text>
</comment>
<keyword evidence="6" id="KW-0479">Metal-binding</keyword>
<dbReference type="PROSITE" id="PS01076">
    <property type="entry name" value="ACETATE_KINASE_2"/>
    <property type="match status" value="1"/>
</dbReference>
<dbReference type="EMBL" id="CP041406">
    <property type="protein sequence ID" value="QOP45217.1"/>
    <property type="molecule type" value="Genomic_DNA"/>
</dbReference>
<feature type="active site" description="Proton donor/acceptor" evidence="6">
    <location>
        <position position="121"/>
    </location>
</feature>
<dbReference type="HAMAP" id="MF_00020">
    <property type="entry name" value="Acetate_kinase"/>
    <property type="match status" value="1"/>
</dbReference>
<dbReference type="InterPro" id="IPR000890">
    <property type="entry name" value="Aliphatic_acid_kin_short-chain"/>
</dbReference>
<keyword evidence="6" id="KW-0963">Cytoplasm</keyword>
<dbReference type="GO" id="GO:0005737">
    <property type="term" value="C:cytoplasm"/>
    <property type="evidence" value="ECO:0007669"/>
    <property type="project" value="UniProtKB-SubCell"/>
</dbReference>
<feature type="site" description="Transition state stabilizer" evidence="6">
    <location>
        <position position="214"/>
    </location>
</feature>
<keyword evidence="3 6" id="KW-0547">Nucleotide-binding</keyword>
<dbReference type="GO" id="GO:0005524">
    <property type="term" value="F:ATP binding"/>
    <property type="evidence" value="ECO:0007669"/>
    <property type="project" value="UniProtKB-KW"/>
</dbReference>
<dbReference type="InterPro" id="IPR023865">
    <property type="entry name" value="Aliphatic_acid_kinase_CS"/>
</dbReference>
<feature type="binding site" evidence="6">
    <location>
        <position position="330"/>
    </location>
    <ligand>
        <name>Mg(2+)</name>
        <dbReference type="ChEBI" id="CHEBI:18420"/>
    </ligand>
</feature>